<dbReference type="PANTHER" id="PTHR11920">
    <property type="entry name" value="GUANYLYL CYCLASE"/>
    <property type="match status" value="1"/>
</dbReference>
<dbReference type="STRING" id="329046.A0A1Y2CCH8"/>
<organism evidence="8 9">
    <name type="scientific">Rhizoclosmatium globosum</name>
    <dbReference type="NCBI Taxonomy" id="329046"/>
    <lineage>
        <taxon>Eukaryota</taxon>
        <taxon>Fungi</taxon>
        <taxon>Fungi incertae sedis</taxon>
        <taxon>Chytridiomycota</taxon>
        <taxon>Chytridiomycota incertae sedis</taxon>
        <taxon>Chytridiomycetes</taxon>
        <taxon>Chytridiales</taxon>
        <taxon>Chytriomycetaceae</taxon>
        <taxon>Rhizoclosmatium</taxon>
    </lineage>
</organism>
<evidence type="ECO:0000256" key="5">
    <source>
        <dbReference type="ARBA" id="ARBA00023136"/>
    </source>
</evidence>
<gene>
    <name evidence="8" type="ORF">BCR33DRAFT_207999</name>
</gene>
<keyword evidence="5" id="KW-0472">Membrane</keyword>
<dbReference type="GO" id="GO:0035556">
    <property type="term" value="P:intracellular signal transduction"/>
    <property type="evidence" value="ECO:0007669"/>
    <property type="project" value="InterPro"/>
</dbReference>
<evidence type="ECO:0000256" key="3">
    <source>
        <dbReference type="ARBA" id="ARBA00022741"/>
    </source>
</evidence>
<evidence type="ECO:0000256" key="2">
    <source>
        <dbReference type="ARBA" id="ARBA00022692"/>
    </source>
</evidence>
<evidence type="ECO:0000259" key="7">
    <source>
        <dbReference type="PROSITE" id="PS50125"/>
    </source>
</evidence>
<dbReference type="InterPro" id="IPR001054">
    <property type="entry name" value="A/G_cyclase"/>
</dbReference>
<comment type="caution">
    <text evidence="8">The sequence shown here is derived from an EMBL/GenBank/DDBJ whole genome shotgun (WGS) entry which is preliminary data.</text>
</comment>
<name>A0A1Y2CCH8_9FUNG</name>
<keyword evidence="3" id="KW-0547">Nucleotide-binding</keyword>
<evidence type="ECO:0000313" key="8">
    <source>
        <dbReference type="EMBL" id="ORY44738.1"/>
    </source>
</evidence>
<evidence type="ECO:0000256" key="4">
    <source>
        <dbReference type="ARBA" id="ARBA00022989"/>
    </source>
</evidence>
<keyword evidence="2" id="KW-0812">Transmembrane</keyword>
<dbReference type="InterPro" id="IPR029787">
    <property type="entry name" value="Nucleotide_cyclase"/>
</dbReference>
<dbReference type="GO" id="GO:0004016">
    <property type="term" value="F:adenylate cyclase activity"/>
    <property type="evidence" value="ECO:0007669"/>
    <property type="project" value="TreeGrafter"/>
</dbReference>
<dbReference type="GO" id="GO:0005886">
    <property type="term" value="C:plasma membrane"/>
    <property type="evidence" value="ECO:0007669"/>
    <property type="project" value="TreeGrafter"/>
</dbReference>
<dbReference type="PROSITE" id="PS50125">
    <property type="entry name" value="GUANYLATE_CYCLASE_2"/>
    <property type="match status" value="1"/>
</dbReference>
<dbReference type="GO" id="GO:0007168">
    <property type="term" value="P:receptor guanylyl cyclase signaling pathway"/>
    <property type="evidence" value="ECO:0007669"/>
    <property type="project" value="TreeGrafter"/>
</dbReference>
<keyword evidence="9" id="KW-1185">Reference proteome</keyword>
<keyword evidence="4" id="KW-1133">Transmembrane helix</keyword>
<evidence type="ECO:0000256" key="6">
    <source>
        <dbReference type="ARBA" id="ARBA00023239"/>
    </source>
</evidence>
<dbReference type="InterPro" id="IPR050401">
    <property type="entry name" value="Cyclic_nucleotide_synthase"/>
</dbReference>
<dbReference type="SMART" id="SM00044">
    <property type="entry name" value="CYCc"/>
    <property type="match status" value="1"/>
</dbReference>
<evidence type="ECO:0000313" key="9">
    <source>
        <dbReference type="Proteomes" id="UP000193642"/>
    </source>
</evidence>
<evidence type="ECO:0000256" key="1">
    <source>
        <dbReference type="ARBA" id="ARBA00004370"/>
    </source>
</evidence>
<dbReference type="GO" id="GO:0001653">
    <property type="term" value="F:peptide receptor activity"/>
    <property type="evidence" value="ECO:0007669"/>
    <property type="project" value="TreeGrafter"/>
</dbReference>
<reference evidence="8 9" key="1">
    <citation type="submission" date="2016-07" db="EMBL/GenBank/DDBJ databases">
        <title>Pervasive Adenine N6-methylation of Active Genes in Fungi.</title>
        <authorList>
            <consortium name="DOE Joint Genome Institute"/>
            <person name="Mondo S.J."/>
            <person name="Dannebaum R.O."/>
            <person name="Kuo R.C."/>
            <person name="Labutti K."/>
            <person name="Haridas S."/>
            <person name="Kuo A."/>
            <person name="Salamov A."/>
            <person name="Ahrendt S.R."/>
            <person name="Lipzen A."/>
            <person name="Sullivan W."/>
            <person name="Andreopoulos W.B."/>
            <person name="Clum A."/>
            <person name="Lindquist E."/>
            <person name="Daum C."/>
            <person name="Ramamoorthy G.K."/>
            <person name="Gryganskyi A."/>
            <person name="Culley D."/>
            <person name="Magnuson J.K."/>
            <person name="James T.Y."/>
            <person name="O'Malley M.A."/>
            <person name="Stajich J.E."/>
            <person name="Spatafora J.W."/>
            <person name="Visel A."/>
            <person name="Grigoriev I.V."/>
        </authorList>
    </citation>
    <scope>NUCLEOTIDE SEQUENCE [LARGE SCALE GENOMIC DNA]</scope>
    <source>
        <strain evidence="8 9">JEL800</strain>
    </source>
</reference>
<comment type="subcellular location">
    <subcellularLocation>
        <location evidence="1">Membrane</location>
    </subcellularLocation>
</comment>
<dbReference type="Pfam" id="PF00211">
    <property type="entry name" value="Guanylate_cyc"/>
    <property type="match status" value="1"/>
</dbReference>
<dbReference type="PANTHER" id="PTHR11920:SF335">
    <property type="entry name" value="GUANYLATE CYCLASE"/>
    <property type="match status" value="1"/>
</dbReference>
<dbReference type="CDD" id="cd07302">
    <property type="entry name" value="CHD"/>
    <property type="match status" value="1"/>
</dbReference>
<accession>A0A1Y2CCH8</accession>
<sequence>MLKDHEEEIEQVKVDQAASMQELLDTHLHSEEMRADTAVSQNLLGTMLPAHIIEKIELGQTPQPEQFGCATLFFTDIYEFKKIVGQVDAVKILKLLNVMYTRFDEVIAKYPQLYKVETVSDTYMVAAGLGSQASMSEQEFSECTRQALSCAIELQKLVNSMNFTDILGNIPIKLRIGIHSGALNAGLIGTKMSRYCLFGDTVNTASRMCTTGEAGKVQVSAETIGALGEDDNYEFEERGAIEVKGKGRMTTYWLLL</sequence>
<keyword evidence="6" id="KW-0456">Lyase</keyword>
<protein>
    <recommendedName>
        <fullName evidence="7">Guanylate cyclase domain-containing protein</fullName>
    </recommendedName>
</protein>
<dbReference type="Proteomes" id="UP000193642">
    <property type="component" value="Unassembled WGS sequence"/>
</dbReference>
<dbReference type="SUPFAM" id="SSF55073">
    <property type="entry name" value="Nucleotide cyclase"/>
    <property type="match status" value="1"/>
</dbReference>
<proteinExistence type="predicted"/>
<dbReference type="GO" id="GO:0000166">
    <property type="term" value="F:nucleotide binding"/>
    <property type="evidence" value="ECO:0007669"/>
    <property type="project" value="UniProtKB-KW"/>
</dbReference>
<dbReference type="OrthoDB" id="60033at2759"/>
<dbReference type="EMBL" id="MCGO01000021">
    <property type="protein sequence ID" value="ORY44738.1"/>
    <property type="molecule type" value="Genomic_DNA"/>
</dbReference>
<dbReference type="AlphaFoldDB" id="A0A1Y2CCH8"/>
<dbReference type="GO" id="GO:0004383">
    <property type="term" value="F:guanylate cyclase activity"/>
    <property type="evidence" value="ECO:0007669"/>
    <property type="project" value="TreeGrafter"/>
</dbReference>
<feature type="domain" description="Guanylate cyclase" evidence="7">
    <location>
        <begin position="71"/>
        <end position="209"/>
    </location>
</feature>
<dbReference type="Gene3D" id="3.30.70.1230">
    <property type="entry name" value="Nucleotide cyclase"/>
    <property type="match status" value="1"/>
</dbReference>